<evidence type="ECO:0000256" key="7">
    <source>
        <dbReference type="ARBA" id="ARBA00032795"/>
    </source>
</evidence>
<dbReference type="EMBL" id="CP110343">
    <property type="protein sequence ID" value="WPX97690.1"/>
    <property type="molecule type" value="Genomic_DNA"/>
</dbReference>
<evidence type="ECO:0000259" key="10">
    <source>
        <dbReference type="Pfam" id="PF00361"/>
    </source>
</evidence>
<keyword evidence="5 9" id="KW-0472">Membrane</keyword>
<dbReference type="Proteomes" id="UP001325140">
    <property type="component" value="Chromosome"/>
</dbReference>
<name>A0ABZ0UNI6_9RICK</name>
<feature type="transmembrane region" description="Helical" evidence="9">
    <location>
        <begin position="180"/>
        <end position="200"/>
    </location>
</feature>
<evidence type="ECO:0000313" key="12">
    <source>
        <dbReference type="EMBL" id="WPX97690.1"/>
    </source>
</evidence>
<organism evidence="12 13">
    <name type="scientific">Candidatus Fokinia crypta</name>
    <dbReference type="NCBI Taxonomy" id="1920990"/>
    <lineage>
        <taxon>Bacteria</taxon>
        <taxon>Pseudomonadati</taxon>
        <taxon>Pseudomonadota</taxon>
        <taxon>Alphaproteobacteria</taxon>
        <taxon>Rickettsiales</taxon>
        <taxon>Candidatus Midichloriaceae</taxon>
        <taxon>Candidatus Fokinia</taxon>
    </lineage>
</organism>
<keyword evidence="4 9" id="KW-1133">Transmembrane helix</keyword>
<feature type="transmembrane region" description="Helical" evidence="9">
    <location>
        <begin position="6"/>
        <end position="31"/>
    </location>
</feature>
<feature type="transmembrane region" description="Helical" evidence="9">
    <location>
        <begin position="470"/>
        <end position="487"/>
    </location>
</feature>
<dbReference type="NCBIfam" id="TIGR01974">
    <property type="entry name" value="NDH_I_L"/>
    <property type="match status" value="1"/>
</dbReference>
<dbReference type="Pfam" id="PF00361">
    <property type="entry name" value="Proton_antipo_M"/>
    <property type="match status" value="1"/>
</dbReference>
<dbReference type="Pfam" id="PF00662">
    <property type="entry name" value="Proton_antipo_N"/>
    <property type="match status" value="1"/>
</dbReference>
<dbReference type="PRINTS" id="PR01434">
    <property type="entry name" value="NADHDHGNASE5"/>
</dbReference>
<evidence type="ECO:0000256" key="1">
    <source>
        <dbReference type="ARBA" id="ARBA00004127"/>
    </source>
</evidence>
<dbReference type="InterPro" id="IPR018393">
    <property type="entry name" value="NADHpl_OxRdtase_5_subgr"/>
</dbReference>
<feature type="transmembrane region" description="Helical" evidence="9">
    <location>
        <begin position="260"/>
        <end position="282"/>
    </location>
</feature>
<feature type="transmembrane region" description="Helical" evidence="9">
    <location>
        <begin position="607"/>
        <end position="626"/>
    </location>
</feature>
<feature type="transmembrane region" description="Helical" evidence="9">
    <location>
        <begin position="344"/>
        <end position="362"/>
    </location>
</feature>
<comment type="subcellular location">
    <subcellularLocation>
        <location evidence="1">Endomembrane system</location>
        <topology evidence="1">Multi-pass membrane protein</topology>
    </subcellularLocation>
    <subcellularLocation>
        <location evidence="8">Membrane</location>
        <topology evidence="8">Multi-pass membrane protein</topology>
    </subcellularLocation>
</comment>
<reference evidence="12" key="1">
    <citation type="submission" date="2022-10" db="EMBL/GenBank/DDBJ databases">
        <title>Host association and intracellularity evolved multiple times independently in the Rickettsiales.</title>
        <authorList>
            <person name="Castelli M."/>
            <person name="Nardi T."/>
            <person name="Gammuto L."/>
            <person name="Bellinzona G."/>
            <person name="Sabaneyeva E."/>
            <person name="Potekhin A."/>
            <person name="Serra V."/>
            <person name="Petroni G."/>
            <person name="Sassera D."/>
        </authorList>
    </citation>
    <scope>NUCLEOTIDE SEQUENCE [LARGE SCALE GENOMIC DNA]</scope>
    <source>
        <strain evidence="12">US_Bl 11III1</strain>
    </source>
</reference>
<feature type="domain" description="NADH:quinone oxidoreductase/Mrp antiporter transmembrane" evidence="10">
    <location>
        <begin position="143"/>
        <end position="421"/>
    </location>
</feature>
<dbReference type="PANTHER" id="PTHR42829">
    <property type="entry name" value="NADH-UBIQUINONE OXIDOREDUCTASE CHAIN 5"/>
    <property type="match status" value="1"/>
</dbReference>
<evidence type="ECO:0000256" key="4">
    <source>
        <dbReference type="ARBA" id="ARBA00022989"/>
    </source>
</evidence>
<accession>A0ABZ0UNI6</accession>
<keyword evidence="3 8" id="KW-0812">Transmembrane</keyword>
<evidence type="ECO:0000313" key="13">
    <source>
        <dbReference type="Proteomes" id="UP001325140"/>
    </source>
</evidence>
<evidence type="ECO:0000256" key="2">
    <source>
        <dbReference type="ARBA" id="ARBA00019904"/>
    </source>
</evidence>
<evidence type="ECO:0000256" key="9">
    <source>
        <dbReference type="SAM" id="Phobius"/>
    </source>
</evidence>
<dbReference type="InterPro" id="IPR001750">
    <property type="entry name" value="ND/Mrp_TM"/>
</dbReference>
<feature type="transmembrane region" description="Helical" evidence="9">
    <location>
        <begin position="150"/>
        <end position="168"/>
    </location>
</feature>
<evidence type="ECO:0000256" key="8">
    <source>
        <dbReference type="RuleBase" id="RU000320"/>
    </source>
</evidence>
<evidence type="ECO:0000256" key="6">
    <source>
        <dbReference type="ARBA" id="ARBA00031571"/>
    </source>
</evidence>
<feature type="transmembrane region" description="Helical" evidence="9">
    <location>
        <begin position="425"/>
        <end position="450"/>
    </location>
</feature>
<dbReference type="NCBIfam" id="NF005141">
    <property type="entry name" value="PRK06590.1"/>
    <property type="match status" value="1"/>
</dbReference>
<evidence type="ECO:0000259" key="11">
    <source>
        <dbReference type="Pfam" id="PF00662"/>
    </source>
</evidence>
<keyword evidence="13" id="KW-1185">Reference proteome</keyword>
<feature type="transmembrane region" description="Helical" evidence="9">
    <location>
        <begin position="126"/>
        <end position="144"/>
    </location>
</feature>
<feature type="transmembrane region" description="Helical" evidence="9">
    <location>
        <begin position="288"/>
        <end position="309"/>
    </location>
</feature>
<protein>
    <recommendedName>
        <fullName evidence="2">NADH-quinone oxidoreductase subunit L</fullName>
    </recommendedName>
    <alternativeName>
        <fullName evidence="6">NADH dehydrogenase I subunit L</fullName>
    </alternativeName>
    <alternativeName>
        <fullName evidence="7">NDH-1 subunit L</fullName>
    </alternativeName>
</protein>
<feature type="transmembrane region" description="Helical" evidence="9">
    <location>
        <begin position="43"/>
        <end position="67"/>
    </location>
</feature>
<dbReference type="PANTHER" id="PTHR42829:SF2">
    <property type="entry name" value="NADH-UBIQUINONE OXIDOREDUCTASE CHAIN 5"/>
    <property type="match status" value="1"/>
</dbReference>
<dbReference type="InterPro" id="IPR001516">
    <property type="entry name" value="Proton_antipo_N"/>
</dbReference>
<evidence type="ECO:0000256" key="5">
    <source>
        <dbReference type="ARBA" id="ARBA00023136"/>
    </source>
</evidence>
<evidence type="ECO:0000256" key="3">
    <source>
        <dbReference type="ARBA" id="ARBA00022692"/>
    </source>
</evidence>
<feature type="transmembrane region" description="Helical" evidence="9">
    <location>
        <begin position="383"/>
        <end position="405"/>
    </location>
</feature>
<sequence length="628" mass="70385">MNTTFPVLMLIHLTLLALIAPPLSGAIQYFFCNTVKTTKYSSFIPIIGIIVSLFSSILLFYKILLFPSAVQHSLYNWIEVGDVKFDFSIAIDSMVTTILLVVCIISTLVYLYSIEYMKHDTSIKRYMLYLTLFTFFMIFLVTSGNLLQMFVGWEGVGCCSYFLICFWFEKSSATKAALKAFLVNRVADIFLLAGIIQLALKCGSTNFQEITIYINSLQGHDNAIDIIACCILLGAMGKSAQIFFHVWLPDAMEGPTPVSALIHAATMVAAGIFIIVKCKTIFEYSIIASNITLSVGAMTAFIMGIMAIFQTDIKKIIAYSTCSQLGYMFMSCGIHLYSAGIFHLITHAFFKALLFLCAGNIIHSVHGEQNIFKMKLSFRNIPLTYCSMVIGILSITGIFPFGSFFSKEMIIDGIYKSSANSNLCYVAYILSLVGVFFTAIYSFRMLLVIFHDHQSIQKNSSNTGTWKIKVPLILLSLLSSVIGYTGYNTSIFGIFADITNFHSSSQIEYIPTICTLSGYAVIYLINRKYSVLQLIPNIIKNTVHLTVNKKFYFEEFYTKCIEGLYQTADISAFIENSILNKGISKIIDVYTTTSQVLLKIYRGKIEFTIKAICITLLTITILLMYFKL</sequence>
<dbReference type="InterPro" id="IPR003945">
    <property type="entry name" value="NU5C-like"/>
</dbReference>
<feature type="transmembrane region" description="Helical" evidence="9">
    <location>
        <begin position="87"/>
        <end position="114"/>
    </location>
</feature>
<proteinExistence type="predicted"/>
<feature type="transmembrane region" description="Helical" evidence="9">
    <location>
        <begin position="507"/>
        <end position="525"/>
    </location>
</feature>
<gene>
    <name evidence="12" type="ORF">Fokcrypt_00203</name>
</gene>
<feature type="domain" description="NADH-Ubiquinone oxidoreductase (complex I) chain 5 N-terminal" evidence="11">
    <location>
        <begin position="77"/>
        <end position="127"/>
    </location>
</feature>